<gene>
    <name evidence="1" type="ORF">ACFO0D_18745</name>
</gene>
<evidence type="ECO:0000313" key="1">
    <source>
        <dbReference type="EMBL" id="MFC4640372.1"/>
    </source>
</evidence>
<name>A0ABV9IDE2_9DEIO</name>
<reference evidence="2" key="1">
    <citation type="journal article" date="2019" name="Int. J. Syst. Evol. Microbiol.">
        <title>The Global Catalogue of Microorganisms (GCM) 10K type strain sequencing project: providing services to taxonomists for standard genome sequencing and annotation.</title>
        <authorList>
            <consortium name="The Broad Institute Genomics Platform"/>
            <consortium name="The Broad Institute Genome Sequencing Center for Infectious Disease"/>
            <person name="Wu L."/>
            <person name="Ma J."/>
        </authorList>
    </citation>
    <scope>NUCLEOTIDE SEQUENCE [LARGE SCALE GENOMIC DNA]</scope>
    <source>
        <strain evidence="2">CCUG 55995</strain>
    </source>
</reference>
<evidence type="ECO:0000313" key="2">
    <source>
        <dbReference type="Proteomes" id="UP001595952"/>
    </source>
</evidence>
<keyword evidence="2" id="KW-1185">Reference proteome</keyword>
<dbReference type="EMBL" id="JBHSEI010000015">
    <property type="protein sequence ID" value="MFC4640372.1"/>
    <property type="molecule type" value="Genomic_DNA"/>
</dbReference>
<comment type="caution">
    <text evidence="1">The sequence shown here is derived from an EMBL/GenBank/DDBJ whole genome shotgun (WGS) entry which is preliminary data.</text>
</comment>
<organism evidence="1 2">
    <name type="scientific">Deinococcus hohokamensis</name>
    <dbReference type="NCBI Taxonomy" id="309883"/>
    <lineage>
        <taxon>Bacteria</taxon>
        <taxon>Thermotogati</taxon>
        <taxon>Deinococcota</taxon>
        <taxon>Deinococci</taxon>
        <taxon>Deinococcales</taxon>
        <taxon>Deinococcaceae</taxon>
        <taxon>Deinococcus</taxon>
    </lineage>
</organism>
<dbReference type="Proteomes" id="UP001595952">
    <property type="component" value="Unassembled WGS sequence"/>
</dbReference>
<dbReference type="RefSeq" id="WP_380063346.1">
    <property type="nucleotide sequence ID" value="NZ_JBHSEI010000015.1"/>
</dbReference>
<accession>A0ABV9IDE2</accession>
<sequence>MSGPTVRSLTWEAIEMFTSRTNWEEDHRDLSGVYAHLIDAPVMLTRRTPG</sequence>
<proteinExistence type="predicted"/>
<protein>
    <submittedName>
        <fullName evidence="1">Uncharacterized protein</fullName>
    </submittedName>
</protein>